<keyword evidence="6" id="KW-0493">Microtubule</keyword>
<dbReference type="InterPro" id="IPR040045">
    <property type="entry name" value="DYNC2LI1"/>
</dbReference>
<keyword evidence="9" id="KW-0969">Cilium</keyword>
<evidence type="ECO:0000256" key="13">
    <source>
        <dbReference type="SAM" id="MobiDB-lite"/>
    </source>
</evidence>
<evidence type="ECO:0000313" key="14">
    <source>
        <dbReference type="EMBL" id="KAL3397518.1"/>
    </source>
</evidence>
<feature type="region of interest" description="Disordered" evidence="13">
    <location>
        <begin position="305"/>
        <end position="325"/>
    </location>
</feature>
<evidence type="ECO:0000256" key="1">
    <source>
        <dbReference type="ARBA" id="ARBA00004120"/>
    </source>
</evidence>
<keyword evidence="4" id="KW-0217">Developmental protein</keyword>
<dbReference type="PANTHER" id="PTHR13236:SF0">
    <property type="entry name" value="CYTOPLASMIC DYNEIN 2 LIGHT INTERMEDIATE CHAIN 1"/>
    <property type="match status" value="1"/>
</dbReference>
<evidence type="ECO:0000256" key="3">
    <source>
        <dbReference type="ARBA" id="ARBA00018863"/>
    </source>
</evidence>
<keyword evidence="15" id="KW-1185">Reference proteome</keyword>
<evidence type="ECO:0000256" key="10">
    <source>
        <dbReference type="ARBA" id="ARBA00023175"/>
    </source>
</evidence>
<keyword evidence="10" id="KW-0505">Motor protein</keyword>
<organism evidence="14 15">
    <name type="scientific">Trichogramma kaykai</name>
    <dbReference type="NCBI Taxonomy" id="54128"/>
    <lineage>
        <taxon>Eukaryota</taxon>
        <taxon>Metazoa</taxon>
        <taxon>Ecdysozoa</taxon>
        <taxon>Arthropoda</taxon>
        <taxon>Hexapoda</taxon>
        <taxon>Insecta</taxon>
        <taxon>Pterygota</taxon>
        <taxon>Neoptera</taxon>
        <taxon>Endopterygota</taxon>
        <taxon>Hymenoptera</taxon>
        <taxon>Apocrita</taxon>
        <taxon>Proctotrupomorpha</taxon>
        <taxon>Chalcidoidea</taxon>
        <taxon>Trichogrammatidae</taxon>
        <taxon>Trichogramma</taxon>
    </lineage>
</organism>
<evidence type="ECO:0000256" key="7">
    <source>
        <dbReference type="ARBA" id="ARBA00022794"/>
    </source>
</evidence>
<evidence type="ECO:0000256" key="11">
    <source>
        <dbReference type="ARBA" id="ARBA00023212"/>
    </source>
</evidence>
<keyword evidence="7" id="KW-0970">Cilium biogenesis/degradation</keyword>
<protein>
    <recommendedName>
        <fullName evidence="3">Cytoplasmic dynein 2 light intermediate chain 1</fullName>
    </recommendedName>
</protein>
<evidence type="ECO:0000256" key="8">
    <source>
        <dbReference type="ARBA" id="ARBA00023017"/>
    </source>
</evidence>
<dbReference type="GO" id="GO:0030286">
    <property type="term" value="C:dynein complex"/>
    <property type="evidence" value="ECO:0007669"/>
    <property type="project" value="UniProtKB-KW"/>
</dbReference>
<keyword evidence="8" id="KW-0243">Dynein</keyword>
<dbReference type="InterPro" id="IPR027417">
    <property type="entry name" value="P-loop_NTPase"/>
</dbReference>
<evidence type="ECO:0000256" key="2">
    <source>
        <dbReference type="ARBA" id="ARBA00006831"/>
    </source>
</evidence>
<dbReference type="SUPFAM" id="SSF52540">
    <property type="entry name" value="P-loop containing nucleoside triphosphate hydrolases"/>
    <property type="match status" value="1"/>
</dbReference>
<keyword evidence="5" id="KW-0963">Cytoplasm</keyword>
<keyword evidence="11" id="KW-0206">Cytoskeleton</keyword>
<comment type="similarity">
    <text evidence="2">Belongs to the dynein light intermediate chain family.</text>
</comment>
<keyword evidence="12" id="KW-0966">Cell projection</keyword>
<reference evidence="14 15" key="1">
    <citation type="journal article" date="2024" name="bioRxiv">
        <title>A reference genome for Trichogramma kaykai: A tiny desert-dwelling parasitoid wasp with competing sex-ratio distorters.</title>
        <authorList>
            <person name="Culotta J."/>
            <person name="Lindsey A.R."/>
        </authorList>
    </citation>
    <scope>NUCLEOTIDE SEQUENCE [LARGE SCALE GENOMIC DNA]</scope>
    <source>
        <strain evidence="14 15">KSX58</strain>
    </source>
</reference>
<evidence type="ECO:0000256" key="4">
    <source>
        <dbReference type="ARBA" id="ARBA00022473"/>
    </source>
</evidence>
<evidence type="ECO:0000256" key="12">
    <source>
        <dbReference type="ARBA" id="ARBA00023273"/>
    </source>
</evidence>
<dbReference type="Proteomes" id="UP001627154">
    <property type="component" value="Unassembled WGS sequence"/>
</dbReference>
<dbReference type="GO" id="GO:0030030">
    <property type="term" value="P:cell projection organization"/>
    <property type="evidence" value="ECO:0007669"/>
    <property type="project" value="UniProtKB-KW"/>
</dbReference>
<evidence type="ECO:0000256" key="9">
    <source>
        <dbReference type="ARBA" id="ARBA00023069"/>
    </source>
</evidence>
<comment type="caution">
    <text evidence="14">The sequence shown here is derived from an EMBL/GenBank/DDBJ whole genome shotgun (WGS) entry which is preliminary data.</text>
</comment>
<dbReference type="EMBL" id="JBJJXI010000062">
    <property type="protein sequence ID" value="KAL3397518.1"/>
    <property type="molecule type" value="Genomic_DNA"/>
</dbReference>
<feature type="region of interest" description="Disordered" evidence="13">
    <location>
        <begin position="1"/>
        <end position="36"/>
    </location>
</feature>
<gene>
    <name evidence="14" type="ORF">TKK_008622</name>
</gene>
<evidence type="ECO:0000256" key="5">
    <source>
        <dbReference type="ARBA" id="ARBA00022490"/>
    </source>
</evidence>
<dbReference type="PANTHER" id="PTHR13236">
    <property type="entry name" value="DYNEIN 2 LIGHT INTERMEDIATE CHAIN, ISOFORM 2"/>
    <property type="match status" value="1"/>
</dbReference>
<evidence type="ECO:0000256" key="6">
    <source>
        <dbReference type="ARBA" id="ARBA00022701"/>
    </source>
</evidence>
<name>A0ABD2WY08_9HYME</name>
<dbReference type="AlphaFoldDB" id="A0ABD2WY08"/>
<sequence length="373" mass="42023">MTSSNKETKENARDVALRLATQEEKRRKSDPHESREKSLIVLGSREVGKTTMIYRFLEKEDTPKPTLAMDYAYGRKAGKNLVKDIVHVWEIGHLTPSLVSAAMKGCCLSHSPHHTTVLLVLDLGKPETLWNTLEDCLEALQQGMEMSYPRELIEQVLNEKLRGLAERSGGQQQSPQQVVDEMREPFPLRLCLVGGRYDEFRGTDADDREFMGRALRAAAHALAASLHYHSAKDAQLLRRSKDVLSNYGFKGQSPKSTVIDHEKPLSVAAGADSFASIELYDRPAATAALSLEEIKRIYVTRFPQRARDQEDQRTSSAGANYDHDDDLEHLANDESFAEPIIDRLVLQREEEISVLMHDMQETPTTNIPIPDPY</sequence>
<proteinExistence type="inferred from homology"/>
<accession>A0ABD2WY08</accession>
<evidence type="ECO:0000313" key="15">
    <source>
        <dbReference type="Proteomes" id="UP001627154"/>
    </source>
</evidence>
<dbReference type="GO" id="GO:0005874">
    <property type="term" value="C:microtubule"/>
    <property type="evidence" value="ECO:0007669"/>
    <property type="project" value="UniProtKB-KW"/>
</dbReference>
<dbReference type="Gene3D" id="3.40.50.300">
    <property type="entry name" value="P-loop containing nucleotide triphosphate hydrolases"/>
    <property type="match status" value="1"/>
</dbReference>
<comment type="subcellular location">
    <subcellularLocation>
        <location evidence="1">Cytoplasm</location>
        <location evidence="1">Cytoskeleton</location>
        <location evidence="1">Cilium basal body</location>
    </subcellularLocation>
</comment>